<feature type="compositionally biased region" description="Basic and acidic residues" evidence="1">
    <location>
        <begin position="1"/>
        <end position="11"/>
    </location>
</feature>
<reference evidence="2" key="1">
    <citation type="submission" date="2018-05" db="EMBL/GenBank/DDBJ databases">
        <title>Draft genome of Mucuna pruriens seed.</title>
        <authorList>
            <person name="Nnadi N.E."/>
            <person name="Vos R."/>
            <person name="Hasami M.H."/>
            <person name="Devisetty U.K."/>
            <person name="Aguiy J.C."/>
        </authorList>
    </citation>
    <scope>NUCLEOTIDE SEQUENCE [LARGE SCALE GENOMIC DNA]</scope>
    <source>
        <strain evidence="2">JCA_2017</strain>
    </source>
</reference>
<dbReference type="OrthoDB" id="1689420at2759"/>
<evidence type="ECO:0000313" key="3">
    <source>
        <dbReference type="Proteomes" id="UP000257109"/>
    </source>
</evidence>
<feature type="region of interest" description="Disordered" evidence="1">
    <location>
        <begin position="1"/>
        <end position="35"/>
    </location>
</feature>
<evidence type="ECO:0000313" key="2">
    <source>
        <dbReference type="EMBL" id="RDX69382.1"/>
    </source>
</evidence>
<evidence type="ECO:0000256" key="1">
    <source>
        <dbReference type="SAM" id="MobiDB-lite"/>
    </source>
</evidence>
<dbReference type="Proteomes" id="UP000257109">
    <property type="component" value="Unassembled WGS sequence"/>
</dbReference>
<feature type="non-terminal residue" evidence="2">
    <location>
        <position position="1"/>
    </location>
</feature>
<accession>A0A371ETK9</accession>
<organism evidence="2 3">
    <name type="scientific">Mucuna pruriens</name>
    <name type="common">Velvet bean</name>
    <name type="synonym">Dolichos pruriens</name>
    <dbReference type="NCBI Taxonomy" id="157652"/>
    <lineage>
        <taxon>Eukaryota</taxon>
        <taxon>Viridiplantae</taxon>
        <taxon>Streptophyta</taxon>
        <taxon>Embryophyta</taxon>
        <taxon>Tracheophyta</taxon>
        <taxon>Spermatophyta</taxon>
        <taxon>Magnoliopsida</taxon>
        <taxon>eudicotyledons</taxon>
        <taxon>Gunneridae</taxon>
        <taxon>Pentapetalae</taxon>
        <taxon>rosids</taxon>
        <taxon>fabids</taxon>
        <taxon>Fabales</taxon>
        <taxon>Fabaceae</taxon>
        <taxon>Papilionoideae</taxon>
        <taxon>50 kb inversion clade</taxon>
        <taxon>NPAAA clade</taxon>
        <taxon>indigoferoid/millettioid clade</taxon>
        <taxon>Phaseoleae</taxon>
        <taxon>Mucuna</taxon>
    </lineage>
</organism>
<proteinExistence type="predicted"/>
<dbReference type="EMBL" id="QJKJ01012132">
    <property type="protein sequence ID" value="RDX69382.1"/>
    <property type="molecule type" value="Genomic_DNA"/>
</dbReference>
<name>A0A371ETK9_MUCPR</name>
<sequence>MTLSRSSEHRSSSSNGNTYSNMDLTDSNKPKLMENHDRTLKELTIPNVVYQPWCIKYPQLEPTQSYELKSSLIHLLSKFHGLAHKHLKEFHVVCSTMRP</sequence>
<feature type="compositionally biased region" description="Polar residues" evidence="1">
    <location>
        <begin position="15"/>
        <end position="25"/>
    </location>
</feature>
<comment type="caution">
    <text evidence="2">The sequence shown here is derived from an EMBL/GenBank/DDBJ whole genome shotgun (WGS) entry which is preliminary data.</text>
</comment>
<protein>
    <submittedName>
        <fullName evidence="2">Uncharacterized protein</fullName>
    </submittedName>
</protein>
<feature type="compositionally biased region" description="Basic and acidic residues" evidence="1">
    <location>
        <begin position="26"/>
        <end position="35"/>
    </location>
</feature>
<keyword evidence="3" id="KW-1185">Reference proteome</keyword>
<dbReference type="AlphaFoldDB" id="A0A371ETK9"/>
<gene>
    <name evidence="2" type="ORF">CR513_51508</name>
</gene>